<dbReference type="AlphaFoldDB" id="A0ABD3ZQ21"/>
<dbReference type="Proteomes" id="UP000031970">
    <property type="component" value="Unassembled WGS sequence"/>
</dbReference>
<sequence length="190" mass="22579">MIRPAVCPCLHIHIAILPHVNPNIHVFSKEIPHFFRNCKSDFEFTTQIFKPMFIRCYNRISFYPVTLILDVIAFIQFIDHHKILFILFNFIWVQNARHVIIFHPVGRIVQFKSGSRDDNHQRLISCPHPRSKDIINFRCFMCVIFVNNATLRVETIPCFASILGKRLDFRLSFWMLNFTICNPIFFLRLV</sequence>
<gene>
    <name evidence="2" type="ORF">B4067_4814</name>
</gene>
<comment type="caution">
    <text evidence="2">The sequence shown here is derived from an EMBL/GenBank/DDBJ whole genome shotgun (WGS) entry which is preliminary data.</text>
</comment>
<keyword evidence="1" id="KW-0472">Membrane</keyword>
<name>A0ABD3ZQ21_BACIU</name>
<evidence type="ECO:0000313" key="2">
    <source>
        <dbReference type="EMBL" id="KIL30236.1"/>
    </source>
</evidence>
<proteinExistence type="predicted"/>
<reference evidence="2 3" key="1">
    <citation type="submission" date="2014-11" db="EMBL/GenBank/DDBJ databases">
        <title>Draft Genome Sequences of Nine Bacillus subtilis Strains that Form Spores with High Heat-Resistance.</title>
        <authorList>
            <person name="Krawcyk A.O."/>
            <person name="Berendsen E.M."/>
            <person name="de Jong A."/>
            <person name="Holsappel S."/>
            <person name="Eijlander R.T."/>
            <person name="Wells-Bennik M."/>
            <person name="Kuipers O.P."/>
        </authorList>
    </citation>
    <scope>NUCLEOTIDE SEQUENCE [LARGE SCALE GENOMIC DNA]</scope>
    <source>
        <strain evidence="2 3">B4067</strain>
    </source>
</reference>
<keyword evidence="1" id="KW-1133">Transmembrane helix</keyword>
<evidence type="ECO:0000256" key="1">
    <source>
        <dbReference type="SAM" id="Phobius"/>
    </source>
</evidence>
<protein>
    <submittedName>
        <fullName evidence="2">Uncharacterized protein</fullName>
    </submittedName>
</protein>
<evidence type="ECO:0000313" key="3">
    <source>
        <dbReference type="Proteomes" id="UP000031970"/>
    </source>
</evidence>
<keyword evidence="1" id="KW-0812">Transmembrane</keyword>
<dbReference type="EMBL" id="JSXS01000128">
    <property type="protein sequence ID" value="KIL30236.1"/>
    <property type="molecule type" value="Genomic_DNA"/>
</dbReference>
<feature type="transmembrane region" description="Helical" evidence="1">
    <location>
        <begin position="60"/>
        <end position="78"/>
    </location>
</feature>
<accession>A0ABD3ZQ21</accession>
<organism evidence="2 3">
    <name type="scientific">Bacillus subtilis subsp. subtilis</name>
    <dbReference type="NCBI Taxonomy" id="135461"/>
    <lineage>
        <taxon>Bacteria</taxon>
        <taxon>Bacillati</taxon>
        <taxon>Bacillota</taxon>
        <taxon>Bacilli</taxon>
        <taxon>Bacillales</taxon>
        <taxon>Bacillaceae</taxon>
        <taxon>Bacillus</taxon>
    </lineage>
</organism>